<feature type="transmembrane region" description="Helical" evidence="5">
    <location>
        <begin position="115"/>
        <end position="134"/>
    </location>
</feature>
<gene>
    <name evidence="7" type="ORF">O0931_16080</name>
</gene>
<keyword evidence="2 5" id="KW-0812">Transmembrane</keyword>
<evidence type="ECO:0000259" key="6">
    <source>
        <dbReference type="Pfam" id="PF07291"/>
    </source>
</evidence>
<dbReference type="Pfam" id="PF07291">
    <property type="entry name" value="MauE"/>
    <property type="match status" value="1"/>
</dbReference>
<reference evidence="7" key="1">
    <citation type="submission" date="2022-12" db="EMBL/GenBank/DDBJ databases">
        <title>Genome sequence of SJ11.</title>
        <authorList>
            <person name="Woo H."/>
        </authorList>
    </citation>
    <scope>NUCLEOTIDE SEQUENCE</scope>
    <source>
        <strain evidence="7">SJ11</strain>
    </source>
</reference>
<evidence type="ECO:0000256" key="2">
    <source>
        <dbReference type="ARBA" id="ARBA00022692"/>
    </source>
</evidence>
<evidence type="ECO:0000313" key="8">
    <source>
        <dbReference type="Proteomes" id="UP001144341"/>
    </source>
</evidence>
<dbReference type="Proteomes" id="UP001144341">
    <property type="component" value="Unassembled WGS sequence"/>
</dbReference>
<dbReference type="InterPro" id="IPR009908">
    <property type="entry name" value="Methylamine_util_MauE"/>
</dbReference>
<feature type="domain" description="Methylamine utilisation protein MauE" evidence="6">
    <location>
        <begin position="6"/>
        <end position="130"/>
    </location>
</feature>
<evidence type="ECO:0000256" key="1">
    <source>
        <dbReference type="ARBA" id="ARBA00004141"/>
    </source>
</evidence>
<comment type="caution">
    <text evidence="7">The sequence shown here is derived from an EMBL/GenBank/DDBJ whole genome shotgun (WGS) entry which is preliminary data.</text>
</comment>
<organism evidence="7 8">
    <name type="scientific">Pedobacter rhodius</name>
    <dbReference type="NCBI Taxonomy" id="3004098"/>
    <lineage>
        <taxon>Bacteria</taxon>
        <taxon>Pseudomonadati</taxon>
        <taxon>Bacteroidota</taxon>
        <taxon>Sphingobacteriia</taxon>
        <taxon>Sphingobacteriales</taxon>
        <taxon>Sphingobacteriaceae</taxon>
        <taxon>Pedobacter</taxon>
    </lineage>
</organism>
<dbReference type="RefSeq" id="WP_269416494.1">
    <property type="nucleotide sequence ID" value="NZ_JAPWGL010000004.1"/>
</dbReference>
<feature type="transmembrane region" description="Helical" evidence="5">
    <location>
        <begin position="72"/>
        <end position="95"/>
    </location>
</feature>
<feature type="transmembrane region" description="Helical" evidence="5">
    <location>
        <begin position="47"/>
        <end position="65"/>
    </location>
</feature>
<name>A0ABT4L0W7_9SPHI</name>
<evidence type="ECO:0000256" key="5">
    <source>
        <dbReference type="SAM" id="Phobius"/>
    </source>
</evidence>
<keyword evidence="4 5" id="KW-0472">Membrane</keyword>
<sequence length="140" mass="16282">MKTLVKSLIPILLVLLFTYAAFSKLVSFTDFRQQLYNQAFPHWLGSFLLYFLLPAEIITALFLCFNRTVLIGLLFSFGLLLAFTIYIALVVLHYWDRVPCSCGGILNQMDWTAHLIFNCFFLVLNFTVLYIHFLERRPAT</sequence>
<accession>A0ABT4L0W7</accession>
<dbReference type="EMBL" id="JAPWGL010000004">
    <property type="protein sequence ID" value="MCZ4224831.1"/>
    <property type="molecule type" value="Genomic_DNA"/>
</dbReference>
<keyword evidence="3 5" id="KW-1133">Transmembrane helix</keyword>
<evidence type="ECO:0000256" key="3">
    <source>
        <dbReference type="ARBA" id="ARBA00022989"/>
    </source>
</evidence>
<evidence type="ECO:0000313" key="7">
    <source>
        <dbReference type="EMBL" id="MCZ4224831.1"/>
    </source>
</evidence>
<evidence type="ECO:0000256" key="4">
    <source>
        <dbReference type="ARBA" id="ARBA00023136"/>
    </source>
</evidence>
<comment type="subcellular location">
    <subcellularLocation>
        <location evidence="1">Membrane</location>
        <topology evidence="1">Multi-pass membrane protein</topology>
    </subcellularLocation>
</comment>
<protein>
    <recommendedName>
        <fullName evidence="6">Methylamine utilisation protein MauE domain-containing protein</fullName>
    </recommendedName>
</protein>
<proteinExistence type="predicted"/>
<keyword evidence="8" id="KW-1185">Reference proteome</keyword>